<accession>A0ABT2TWN3</accession>
<feature type="domain" description="Polymerase/histidinol phosphatase N-terminal" evidence="1">
    <location>
        <begin position="4"/>
        <end position="73"/>
    </location>
</feature>
<dbReference type="Gene3D" id="3.20.20.140">
    <property type="entry name" value="Metal-dependent hydrolases"/>
    <property type="match status" value="1"/>
</dbReference>
<dbReference type="InterPro" id="IPR016195">
    <property type="entry name" value="Pol/histidinol_Pase-like"/>
</dbReference>
<keyword evidence="3" id="KW-1185">Reference proteome</keyword>
<evidence type="ECO:0000259" key="1">
    <source>
        <dbReference type="SMART" id="SM00481"/>
    </source>
</evidence>
<dbReference type="SMART" id="SM00481">
    <property type="entry name" value="POLIIIAc"/>
    <property type="match status" value="1"/>
</dbReference>
<proteinExistence type="predicted"/>
<dbReference type="InterPro" id="IPR004013">
    <property type="entry name" value="PHP_dom"/>
</dbReference>
<dbReference type="EMBL" id="JAOQJL010000036">
    <property type="protein sequence ID" value="MCU6766655.1"/>
    <property type="molecule type" value="Genomic_DNA"/>
</dbReference>
<dbReference type="RefSeq" id="WP_158422466.1">
    <property type="nucleotide sequence ID" value="NZ_JAOQJL010000036.1"/>
</dbReference>
<dbReference type="Pfam" id="PF02811">
    <property type="entry name" value="PHP"/>
    <property type="match status" value="1"/>
</dbReference>
<dbReference type="SUPFAM" id="SSF89550">
    <property type="entry name" value="PHP domain-like"/>
    <property type="match status" value="1"/>
</dbReference>
<dbReference type="InterPro" id="IPR052018">
    <property type="entry name" value="PHP_domain"/>
</dbReference>
<dbReference type="Proteomes" id="UP001652409">
    <property type="component" value="Unassembled WGS sequence"/>
</dbReference>
<reference evidence="2 3" key="1">
    <citation type="journal article" date="2021" name="ISME Commun">
        <title>Automated analysis of genomic sequences facilitates high-throughput and comprehensive description of bacteria.</title>
        <authorList>
            <person name="Hitch T.C.A."/>
        </authorList>
    </citation>
    <scope>NUCLEOTIDE SEQUENCE [LARGE SCALE GENOMIC DNA]</scope>
    <source>
        <strain evidence="2 3">Sanger_23</strain>
    </source>
</reference>
<dbReference type="InterPro" id="IPR003141">
    <property type="entry name" value="Pol/His_phosphatase_N"/>
</dbReference>
<dbReference type="PANTHER" id="PTHR42924:SF3">
    <property type="entry name" value="POLYMERASE_HISTIDINOL PHOSPHATASE N-TERMINAL DOMAIN-CONTAINING PROTEIN"/>
    <property type="match status" value="1"/>
</dbReference>
<evidence type="ECO:0000313" key="3">
    <source>
        <dbReference type="Proteomes" id="UP001652409"/>
    </source>
</evidence>
<protein>
    <submittedName>
        <fullName evidence="2">PHP domain-containing protein</fullName>
    </submittedName>
</protein>
<organism evidence="2 3">
    <name type="scientific">Blautia ammoniilytica</name>
    <dbReference type="NCBI Taxonomy" id="2981782"/>
    <lineage>
        <taxon>Bacteria</taxon>
        <taxon>Bacillati</taxon>
        <taxon>Bacillota</taxon>
        <taxon>Clostridia</taxon>
        <taxon>Lachnospirales</taxon>
        <taxon>Lachnospiraceae</taxon>
        <taxon>Blautia</taxon>
    </lineage>
</organism>
<evidence type="ECO:0000313" key="2">
    <source>
        <dbReference type="EMBL" id="MCU6766655.1"/>
    </source>
</evidence>
<gene>
    <name evidence="2" type="ORF">OCV61_14805</name>
</gene>
<dbReference type="Gene3D" id="1.10.150.650">
    <property type="match status" value="1"/>
</dbReference>
<dbReference type="CDD" id="cd07438">
    <property type="entry name" value="PHP_HisPPase_AMP"/>
    <property type="match status" value="1"/>
</dbReference>
<name>A0ABT2TWN3_9FIRM</name>
<sequence length="303" mass="34228">MFACDLHTHTIRSDGHMTPIESIDRAASLGLKVMAITDHDMTLPAIWKGIDLVSYGAEKGIRLLPGIEVSCDTWNDDVHIIGLYCNWDDPAFADLEHGVQTSRMESYQEMIRKMAKAGYQVSWQEVLEHAGKTDCPETVQKKSVYELLAAKGYAVDWAKAKRLVQSVPEFQTNREKPDPVKIIQLLHKTGGIAIMAHPFLVKEHPPYQGKTMTRFQYMDMLVDAGLDGIEASYTYDKSSYAGRNSKAELEQQIRSRYQSKGIFFSGGSDFHGDQKTGIPNPRELGECGVTYQYYTRHIETLRK</sequence>
<dbReference type="PANTHER" id="PTHR42924">
    <property type="entry name" value="EXONUCLEASE"/>
    <property type="match status" value="1"/>
</dbReference>
<comment type="caution">
    <text evidence="2">The sequence shown here is derived from an EMBL/GenBank/DDBJ whole genome shotgun (WGS) entry which is preliminary data.</text>
</comment>